<reference evidence="3" key="1">
    <citation type="submission" date="2015-03" db="EMBL/GenBank/DDBJ databases">
        <authorList>
            <consortium name="Pathogen Informatics"/>
        </authorList>
    </citation>
    <scope>NUCLEOTIDE SEQUENCE [LARGE SCALE GENOMIC DNA]</scope>
    <source>
        <strain evidence="3">N09902308</strain>
    </source>
</reference>
<protein>
    <submittedName>
        <fullName evidence="2">Uncharacterized protein</fullName>
    </submittedName>
</protein>
<name>A0A916LH86_MYCTX</name>
<organism evidence="2 3">
    <name type="scientific">Mycobacterium tuberculosis</name>
    <dbReference type="NCBI Taxonomy" id="1773"/>
    <lineage>
        <taxon>Bacteria</taxon>
        <taxon>Bacillati</taxon>
        <taxon>Actinomycetota</taxon>
        <taxon>Actinomycetes</taxon>
        <taxon>Mycobacteriales</taxon>
        <taxon>Mycobacteriaceae</taxon>
        <taxon>Mycobacterium</taxon>
        <taxon>Mycobacterium tuberculosis complex</taxon>
    </lineage>
</organism>
<proteinExistence type="predicted"/>
<accession>A0A916LH86</accession>
<dbReference type="EMBL" id="CSBK01004396">
    <property type="protein sequence ID" value="CPB85487.1"/>
    <property type="molecule type" value="Genomic_DNA"/>
</dbReference>
<dbReference type="AlphaFoldDB" id="A0A916LH86"/>
<feature type="compositionally biased region" description="Polar residues" evidence="1">
    <location>
        <begin position="21"/>
        <end position="36"/>
    </location>
</feature>
<sequence>MANQSRYSLADTRMGLPASWPSVSQSGSCPPHSINA</sequence>
<feature type="region of interest" description="Disordered" evidence="1">
    <location>
        <begin position="1"/>
        <end position="36"/>
    </location>
</feature>
<dbReference type="Proteomes" id="UP000039021">
    <property type="component" value="Unassembled WGS sequence"/>
</dbReference>
<evidence type="ECO:0000256" key="1">
    <source>
        <dbReference type="SAM" id="MobiDB-lite"/>
    </source>
</evidence>
<evidence type="ECO:0000313" key="2">
    <source>
        <dbReference type="EMBL" id="CPB85487.1"/>
    </source>
</evidence>
<evidence type="ECO:0000313" key="3">
    <source>
        <dbReference type="Proteomes" id="UP000039021"/>
    </source>
</evidence>
<gene>
    <name evidence="2" type="ORF">ERS007739_05444</name>
</gene>
<comment type="caution">
    <text evidence="2">The sequence shown here is derived from an EMBL/GenBank/DDBJ whole genome shotgun (WGS) entry which is preliminary data.</text>
</comment>